<dbReference type="EC" id="2.7.13.3" evidence="2"/>
<dbReference type="InterPro" id="IPR003594">
    <property type="entry name" value="HATPase_dom"/>
</dbReference>
<dbReference type="Gene3D" id="3.30.565.10">
    <property type="entry name" value="Histidine kinase-like ATPase, C-terminal domain"/>
    <property type="match status" value="1"/>
</dbReference>
<dbReference type="EMBL" id="QFVT01000001">
    <property type="protein sequence ID" value="PYC49354.1"/>
    <property type="molecule type" value="Genomic_DNA"/>
</dbReference>
<gene>
    <name evidence="11" type="ORF">DI396_00325</name>
</gene>
<dbReference type="GO" id="GO:0000155">
    <property type="term" value="F:phosphorelay sensor kinase activity"/>
    <property type="evidence" value="ECO:0007669"/>
    <property type="project" value="InterPro"/>
</dbReference>
<evidence type="ECO:0000256" key="1">
    <source>
        <dbReference type="ARBA" id="ARBA00000085"/>
    </source>
</evidence>
<keyword evidence="9" id="KW-0812">Transmembrane</keyword>
<dbReference type="Proteomes" id="UP000248012">
    <property type="component" value="Unassembled WGS sequence"/>
</dbReference>
<dbReference type="CDD" id="cd00082">
    <property type="entry name" value="HisKA"/>
    <property type="match status" value="1"/>
</dbReference>
<keyword evidence="5" id="KW-0547">Nucleotide-binding</keyword>
<accession>A0A2V4N3K8</accession>
<dbReference type="InterPro" id="IPR004358">
    <property type="entry name" value="Sig_transdc_His_kin-like_C"/>
</dbReference>
<comment type="catalytic activity">
    <reaction evidence="1">
        <text>ATP + protein L-histidine = ADP + protein N-phospho-L-histidine.</text>
        <dbReference type="EC" id="2.7.13.3"/>
    </reaction>
</comment>
<feature type="transmembrane region" description="Helical" evidence="9">
    <location>
        <begin position="139"/>
        <end position="162"/>
    </location>
</feature>
<evidence type="ECO:0000256" key="8">
    <source>
        <dbReference type="ARBA" id="ARBA00023012"/>
    </source>
</evidence>
<dbReference type="InterPro" id="IPR036890">
    <property type="entry name" value="HATPase_C_sf"/>
</dbReference>
<dbReference type="PANTHER" id="PTHR43065">
    <property type="entry name" value="SENSOR HISTIDINE KINASE"/>
    <property type="match status" value="1"/>
</dbReference>
<feature type="domain" description="Histidine kinase" evidence="10">
    <location>
        <begin position="220"/>
        <end position="452"/>
    </location>
</feature>
<evidence type="ECO:0000256" key="4">
    <source>
        <dbReference type="ARBA" id="ARBA00022679"/>
    </source>
</evidence>
<dbReference type="SUPFAM" id="SSF55874">
    <property type="entry name" value="ATPase domain of HSP90 chaperone/DNA topoisomerase II/histidine kinase"/>
    <property type="match status" value="1"/>
</dbReference>
<evidence type="ECO:0000313" key="12">
    <source>
        <dbReference type="Proteomes" id="UP000248012"/>
    </source>
</evidence>
<keyword evidence="7" id="KW-0067">ATP-binding</keyword>
<evidence type="ECO:0000256" key="9">
    <source>
        <dbReference type="SAM" id="Phobius"/>
    </source>
</evidence>
<comment type="caution">
    <text evidence="11">The sequence shown here is derived from an EMBL/GenBank/DDBJ whole genome shotgun (WGS) entry which is preliminary data.</text>
</comment>
<feature type="transmembrane region" description="Helical" evidence="9">
    <location>
        <begin position="58"/>
        <end position="75"/>
    </location>
</feature>
<dbReference type="Gene3D" id="1.10.287.130">
    <property type="match status" value="1"/>
</dbReference>
<evidence type="ECO:0000256" key="2">
    <source>
        <dbReference type="ARBA" id="ARBA00012438"/>
    </source>
</evidence>
<organism evidence="11 12">
    <name type="scientific">Litorivita pollutaquae</name>
    <dbReference type="NCBI Taxonomy" id="2200892"/>
    <lineage>
        <taxon>Bacteria</taxon>
        <taxon>Pseudomonadati</taxon>
        <taxon>Pseudomonadota</taxon>
        <taxon>Alphaproteobacteria</taxon>
        <taxon>Rhodobacterales</taxon>
        <taxon>Paracoccaceae</taxon>
        <taxon>Litorivita</taxon>
    </lineage>
</organism>
<protein>
    <recommendedName>
        <fullName evidence="2">histidine kinase</fullName>
        <ecNumber evidence="2">2.7.13.3</ecNumber>
    </recommendedName>
</protein>
<evidence type="ECO:0000313" key="11">
    <source>
        <dbReference type="EMBL" id="PYC49354.1"/>
    </source>
</evidence>
<keyword evidence="6" id="KW-0418">Kinase</keyword>
<keyword evidence="12" id="KW-1185">Reference proteome</keyword>
<evidence type="ECO:0000256" key="7">
    <source>
        <dbReference type="ARBA" id="ARBA00022840"/>
    </source>
</evidence>
<evidence type="ECO:0000256" key="5">
    <source>
        <dbReference type="ARBA" id="ARBA00022741"/>
    </source>
</evidence>
<dbReference type="GO" id="GO:0005524">
    <property type="term" value="F:ATP binding"/>
    <property type="evidence" value="ECO:0007669"/>
    <property type="project" value="UniProtKB-KW"/>
</dbReference>
<dbReference type="PRINTS" id="PR00344">
    <property type="entry name" value="BCTRLSENSOR"/>
</dbReference>
<dbReference type="OrthoDB" id="9796100at2"/>
<keyword evidence="9" id="KW-0472">Membrane</keyword>
<proteinExistence type="predicted"/>
<dbReference type="PROSITE" id="PS50109">
    <property type="entry name" value="HIS_KIN"/>
    <property type="match status" value="1"/>
</dbReference>
<feature type="transmembrane region" description="Helical" evidence="9">
    <location>
        <begin position="168"/>
        <end position="186"/>
    </location>
</feature>
<dbReference type="Pfam" id="PF02518">
    <property type="entry name" value="HATPase_c"/>
    <property type="match status" value="1"/>
</dbReference>
<dbReference type="InterPro" id="IPR003661">
    <property type="entry name" value="HisK_dim/P_dom"/>
</dbReference>
<dbReference type="SUPFAM" id="SSF47384">
    <property type="entry name" value="Homodimeric domain of signal transducing histidine kinase"/>
    <property type="match status" value="1"/>
</dbReference>
<dbReference type="InterPro" id="IPR036097">
    <property type="entry name" value="HisK_dim/P_sf"/>
</dbReference>
<keyword evidence="8" id="KW-0902">Two-component regulatory system</keyword>
<reference evidence="11 12" key="1">
    <citation type="submission" date="2018-05" db="EMBL/GenBank/DDBJ databases">
        <title>Oceanovita maritima gen. nov., sp. nov., a marine bacterium in the family Rhodobacteraceae isolated from surface seawater of Lundu port Xiamen, China.</title>
        <authorList>
            <person name="Hetharua B.H."/>
            <person name="Min D."/>
            <person name="Liao H."/>
            <person name="Tian Y."/>
        </authorList>
    </citation>
    <scope>NUCLEOTIDE SEQUENCE [LARGE SCALE GENOMIC DNA]</scope>
    <source>
        <strain evidence="11 12">FSX-11</strain>
    </source>
</reference>
<feature type="transmembrane region" description="Helical" evidence="9">
    <location>
        <begin position="114"/>
        <end position="132"/>
    </location>
</feature>
<dbReference type="SMART" id="SM00387">
    <property type="entry name" value="HATPase_c"/>
    <property type="match status" value="1"/>
</dbReference>
<evidence type="ECO:0000259" key="10">
    <source>
        <dbReference type="PROSITE" id="PS50109"/>
    </source>
</evidence>
<keyword evidence="3" id="KW-0597">Phosphoprotein</keyword>
<dbReference type="PANTHER" id="PTHR43065:SF46">
    <property type="entry name" value="C4-DICARBOXYLATE TRANSPORT SENSOR PROTEIN DCTB"/>
    <property type="match status" value="1"/>
</dbReference>
<evidence type="ECO:0000256" key="6">
    <source>
        <dbReference type="ARBA" id="ARBA00022777"/>
    </source>
</evidence>
<sequence>MIKFRRMKTPNNAPGKNGPALRYRGLLPSHSYEVVHRFALILLAGITIGWATASYLPLLWSALYIIVNGAYQASLVRNRATKGVLPLWRRIVGLLSGTSIYIAMIIYLWLHENFVLQFAATSGLIGYGLHSLARPQKILWVTIVDSLAIASIYIFMVLTLIITYQDGPTLAVLVACLFSVVTYFITSQWRAYKRSQAIEVAEQRLMRNREMEAVGRLTGAFAHDFNNILTAMRGNLDLYDEVTDPVEKHRIMQEAQAATARAANLTQQLLTYSGKAILRPQHIATGAFVTDFVAMMGRNLPEEIALRLEVSDNPPPLKVDVQTLEMVLTNLVRNAADAIVEQCDIDGRPIAGEITLSCAPMAMPASRAAPAASEIRAGNYLRLALLDTGPGIPADVLPHICEPFYTTKPLGRGSGLGLAMAQGFAEQSGGALRVSNPSEGGALVELFLPLTRAE</sequence>
<dbReference type="AlphaFoldDB" id="A0A2V4N3K8"/>
<feature type="transmembrane region" description="Helical" evidence="9">
    <location>
        <begin position="87"/>
        <end position="108"/>
    </location>
</feature>
<keyword evidence="9" id="KW-1133">Transmembrane helix</keyword>
<name>A0A2V4N3K8_9RHOB</name>
<keyword evidence="4" id="KW-0808">Transferase</keyword>
<evidence type="ECO:0000256" key="3">
    <source>
        <dbReference type="ARBA" id="ARBA00022553"/>
    </source>
</evidence>
<dbReference type="InterPro" id="IPR005467">
    <property type="entry name" value="His_kinase_dom"/>
</dbReference>